<dbReference type="PANTHER" id="PTHR11941:SF54">
    <property type="entry name" value="ENOYL-COA HYDRATASE, MITOCHONDRIAL"/>
    <property type="match status" value="1"/>
</dbReference>
<dbReference type="CDD" id="cd06558">
    <property type="entry name" value="crotonase-like"/>
    <property type="match status" value="1"/>
</dbReference>
<dbReference type="GeneID" id="41966673"/>
<dbReference type="RefSeq" id="XP_030976360.1">
    <property type="nucleotide sequence ID" value="XM_031131768.1"/>
</dbReference>
<dbReference type="GO" id="GO:0005739">
    <property type="term" value="C:mitochondrion"/>
    <property type="evidence" value="ECO:0007669"/>
    <property type="project" value="TreeGrafter"/>
</dbReference>
<dbReference type="InterPro" id="IPR029045">
    <property type="entry name" value="ClpP/crotonase-like_dom_sf"/>
</dbReference>
<dbReference type="AlphaFoldDB" id="A0A6P8AN73"/>
<sequence>MSSSKNLVKVTWPVPRVALVTINSPSNRNALSQHLIREICSTLEDLDRKETTAAVILAGSDSPHVCFSAGFDVTELASLPSVQVTQSLKLLVSTLEQGISAPLIAAVGGIAVGGGCELALACEIIYTTTDARFALPEVQLGVMAAGGGIRRLPDAVGAGRAAELLLTGRAWSGSDAVAWGMAAKSFETWDECLQTIVENSPEAVRVTKKLFRSARKTSPPELLSIELQEFQNLLDSQEHIRRRTAWLNRKK</sequence>
<dbReference type="GO" id="GO:0006635">
    <property type="term" value="P:fatty acid beta-oxidation"/>
    <property type="evidence" value="ECO:0007669"/>
    <property type="project" value="TreeGrafter"/>
</dbReference>
<gene>
    <name evidence="2" type="ORF">PgNI_11804</name>
</gene>
<dbReference type="GO" id="GO:0003824">
    <property type="term" value="F:catalytic activity"/>
    <property type="evidence" value="ECO:0007669"/>
    <property type="project" value="UniProtKB-ARBA"/>
</dbReference>
<reference evidence="2" key="2">
    <citation type="submission" date="2019-10" db="EMBL/GenBank/DDBJ databases">
        <authorList>
            <consortium name="NCBI Genome Project"/>
        </authorList>
    </citation>
    <scope>NUCLEOTIDE SEQUENCE</scope>
    <source>
        <strain evidence="2">NI907</strain>
    </source>
</reference>
<evidence type="ECO:0008006" key="3">
    <source>
        <dbReference type="Google" id="ProtNLM"/>
    </source>
</evidence>
<proteinExistence type="predicted"/>
<reference evidence="2" key="3">
    <citation type="submission" date="2025-08" db="UniProtKB">
        <authorList>
            <consortium name="RefSeq"/>
        </authorList>
    </citation>
    <scope>IDENTIFICATION</scope>
    <source>
        <strain evidence="2">NI907</strain>
    </source>
</reference>
<dbReference type="SUPFAM" id="SSF52096">
    <property type="entry name" value="ClpP/crotonase"/>
    <property type="match status" value="1"/>
</dbReference>
<name>A0A6P8AN73_PYRGI</name>
<dbReference type="InterPro" id="IPR001753">
    <property type="entry name" value="Enoyl-CoA_hydra/iso"/>
</dbReference>
<dbReference type="Proteomes" id="UP000515153">
    <property type="component" value="Chromosome V"/>
</dbReference>
<dbReference type="KEGG" id="pgri:PgNI_11804"/>
<evidence type="ECO:0000313" key="2">
    <source>
        <dbReference type="RefSeq" id="XP_030976360.1"/>
    </source>
</evidence>
<dbReference type="Gene3D" id="3.90.226.10">
    <property type="entry name" value="2-enoyl-CoA Hydratase, Chain A, domain 1"/>
    <property type="match status" value="1"/>
</dbReference>
<evidence type="ECO:0000313" key="1">
    <source>
        <dbReference type="Proteomes" id="UP000515153"/>
    </source>
</evidence>
<accession>A0A6P8AN73</accession>
<protein>
    <recommendedName>
        <fullName evidence="3">Enoyl-CoA hydratase</fullName>
    </recommendedName>
</protein>
<organism evidence="1 2">
    <name type="scientific">Pyricularia grisea</name>
    <name type="common">Crabgrass-specific blast fungus</name>
    <name type="synonym">Magnaporthe grisea</name>
    <dbReference type="NCBI Taxonomy" id="148305"/>
    <lineage>
        <taxon>Eukaryota</taxon>
        <taxon>Fungi</taxon>
        <taxon>Dikarya</taxon>
        <taxon>Ascomycota</taxon>
        <taxon>Pezizomycotina</taxon>
        <taxon>Sordariomycetes</taxon>
        <taxon>Sordariomycetidae</taxon>
        <taxon>Magnaporthales</taxon>
        <taxon>Pyriculariaceae</taxon>
        <taxon>Pyricularia</taxon>
    </lineage>
</organism>
<keyword evidence="1" id="KW-1185">Reference proteome</keyword>
<dbReference type="Pfam" id="PF00378">
    <property type="entry name" value="ECH_1"/>
    <property type="match status" value="1"/>
</dbReference>
<dbReference type="PANTHER" id="PTHR11941">
    <property type="entry name" value="ENOYL-COA HYDRATASE-RELATED"/>
    <property type="match status" value="1"/>
</dbReference>
<reference evidence="1 2" key="1">
    <citation type="journal article" date="2019" name="Mol. Biol. Evol.">
        <title>Blast fungal genomes show frequent chromosomal changes, gene gains and losses, and effector gene turnover.</title>
        <authorList>
            <person name="Gomez Luciano L.B."/>
            <person name="Jason Tsai I."/>
            <person name="Chuma I."/>
            <person name="Tosa Y."/>
            <person name="Chen Y.H."/>
            <person name="Li J.Y."/>
            <person name="Li M.Y."/>
            <person name="Jade Lu M.Y."/>
            <person name="Nakayashiki H."/>
            <person name="Li W.H."/>
        </authorList>
    </citation>
    <scope>NUCLEOTIDE SEQUENCE [LARGE SCALE GENOMIC DNA]</scope>
    <source>
        <strain evidence="1 2">NI907</strain>
    </source>
</reference>